<accession>A0A6J5WEI6</accession>
<evidence type="ECO:0000313" key="2">
    <source>
        <dbReference type="EMBL" id="CAB4300176.1"/>
    </source>
</evidence>
<feature type="compositionally biased region" description="Basic residues" evidence="1">
    <location>
        <begin position="1"/>
        <end position="15"/>
    </location>
</feature>
<evidence type="ECO:0000313" key="3">
    <source>
        <dbReference type="Proteomes" id="UP000507245"/>
    </source>
</evidence>
<reference evidence="3" key="1">
    <citation type="journal article" date="2020" name="Genome Biol.">
        <title>Gamete binning: chromosome-level and haplotype-resolved genome assembly enabled by high-throughput single-cell sequencing of gamete genomes.</title>
        <authorList>
            <person name="Campoy J.A."/>
            <person name="Sun H."/>
            <person name="Goel M."/>
            <person name="Jiao W.-B."/>
            <person name="Folz-Donahue K."/>
            <person name="Wang N."/>
            <person name="Rubio M."/>
            <person name="Liu C."/>
            <person name="Kukat C."/>
            <person name="Ruiz D."/>
            <person name="Huettel B."/>
            <person name="Schneeberger K."/>
        </authorList>
    </citation>
    <scope>NUCLEOTIDE SEQUENCE [LARGE SCALE GENOMIC DNA]</scope>
    <source>
        <strain evidence="3">cv. Rojo Pasion</strain>
    </source>
</reference>
<proteinExistence type="predicted"/>
<dbReference type="AlphaFoldDB" id="A0A6J5WEI6"/>
<dbReference type="Proteomes" id="UP000507245">
    <property type="component" value="Unassembled WGS sequence"/>
</dbReference>
<feature type="region of interest" description="Disordered" evidence="1">
    <location>
        <begin position="1"/>
        <end position="28"/>
    </location>
</feature>
<organism evidence="2 3">
    <name type="scientific">Prunus armeniaca</name>
    <name type="common">Apricot</name>
    <name type="synonym">Armeniaca vulgaris</name>
    <dbReference type="NCBI Taxonomy" id="36596"/>
    <lineage>
        <taxon>Eukaryota</taxon>
        <taxon>Viridiplantae</taxon>
        <taxon>Streptophyta</taxon>
        <taxon>Embryophyta</taxon>
        <taxon>Tracheophyta</taxon>
        <taxon>Spermatophyta</taxon>
        <taxon>Magnoliopsida</taxon>
        <taxon>eudicotyledons</taxon>
        <taxon>Gunneridae</taxon>
        <taxon>Pentapetalae</taxon>
        <taxon>rosids</taxon>
        <taxon>fabids</taxon>
        <taxon>Rosales</taxon>
        <taxon>Rosaceae</taxon>
        <taxon>Amygdaloideae</taxon>
        <taxon>Amygdaleae</taxon>
        <taxon>Prunus</taxon>
    </lineage>
</organism>
<keyword evidence="3" id="KW-1185">Reference proteome</keyword>
<protein>
    <submittedName>
        <fullName evidence="2">Uncharacterized protein</fullName>
    </submittedName>
</protein>
<dbReference type="EMBL" id="CAEKKB010000002">
    <property type="protein sequence ID" value="CAB4300176.1"/>
    <property type="molecule type" value="Genomic_DNA"/>
</dbReference>
<gene>
    <name evidence="2" type="ORF">ORAREDHAP_LOCUS15129</name>
</gene>
<name>A0A6J5WEI6_PRUAR</name>
<sequence>MNGRARGGRKLRSRATHSQEMPSGYGRSRRLAVLHLKLDQLHCRKAEEAEKENGEINGDWGWRRISS</sequence>
<evidence type="ECO:0000256" key="1">
    <source>
        <dbReference type="SAM" id="MobiDB-lite"/>
    </source>
</evidence>